<keyword evidence="5" id="KW-0012">Acyltransferase</keyword>
<keyword evidence="3" id="KW-0808">Transferase</keyword>
<dbReference type="GO" id="GO:0003841">
    <property type="term" value="F:1-acylglycerol-3-phosphate O-acyltransferase activity"/>
    <property type="evidence" value="ECO:0007669"/>
    <property type="project" value="TreeGrafter"/>
</dbReference>
<evidence type="ECO:0000256" key="2">
    <source>
        <dbReference type="ARBA" id="ARBA00022516"/>
    </source>
</evidence>
<feature type="domain" description="Phospholipid/glycerol acyltransferase" evidence="7">
    <location>
        <begin position="109"/>
        <end position="222"/>
    </location>
</feature>
<name>A0A8J3BF78_9ACTN</name>
<evidence type="ECO:0000256" key="6">
    <source>
        <dbReference type="SAM" id="Phobius"/>
    </source>
</evidence>
<dbReference type="PANTHER" id="PTHR10434:SF64">
    <property type="entry name" value="1-ACYL-SN-GLYCEROL-3-PHOSPHATE ACYLTRANSFERASE-RELATED"/>
    <property type="match status" value="1"/>
</dbReference>
<dbReference type="GO" id="GO:0006654">
    <property type="term" value="P:phosphatidic acid biosynthetic process"/>
    <property type="evidence" value="ECO:0007669"/>
    <property type="project" value="TreeGrafter"/>
</dbReference>
<evidence type="ECO:0000256" key="3">
    <source>
        <dbReference type="ARBA" id="ARBA00022679"/>
    </source>
</evidence>
<evidence type="ECO:0000313" key="9">
    <source>
        <dbReference type="Proteomes" id="UP000662200"/>
    </source>
</evidence>
<reference evidence="8" key="2">
    <citation type="submission" date="2020-09" db="EMBL/GenBank/DDBJ databases">
        <authorList>
            <person name="Sun Q."/>
            <person name="Ohkuma M."/>
        </authorList>
    </citation>
    <scope>NUCLEOTIDE SEQUENCE</scope>
    <source>
        <strain evidence="8">JCM 3091</strain>
    </source>
</reference>
<dbReference type="AlphaFoldDB" id="A0A8J3BF78"/>
<evidence type="ECO:0000256" key="1">
    <source>
        <dbReference type="ARBA" id="ARBA00005189"/>
    </source>
</evidence>
<dbReference type="SMART" id="SM00563">
    <property type="entry name" value="PlsC"/>
    <property type="match status" value="1"/>
</dbReference>
<organism evidence="8 9">
    <name type="scientific">Pilimelia terevasa</name>
    <dbReference type="NCBI Taxonomy" id="53372"/>
    <lineage>
        <taxon>Bacteria</taxon>
        <taxon>Bacillati</taxon>
        <taxon>Actinomycetota</taxon>
        <taxon>Actinomycetes</taxon>
        <taxon>Micromonosporales</taxon>
        <taxon>Micromonosporaceae</taxon>
        <taxon>Pilimelia</taxon>
    </lineage>
</organism>
<dbReference type="RefSeq" id="WP_189112768.1">
    <property type="nucleotide sequence ID" value="NZ_BMQC01000002.1"/>
</dbReference>
<protein>
    <recommendedName>
        <fullName evidence="7">Phospholipid/glycerol acyltransferase domain-containing protein</fullName>
    </recommendedName>
</protein>
<keyword evidence="2" id="KW-0444">Lipid biosynthesis</keyword>
<dbReference type="PANTHER" id="PTHR10434">
    <property type="entry name" value="1-ACYL-SN-GLYCEROL-3-PHOSPHATE ACYLTRANSFERASE"/>
    <property type="match status" value="1"/>
</dbReference>
<proteinExistence type="predicted"/>
<keyword evidence="6" id="KW-1133">Transmembrane helix</keyword>
<evidence type="ECO:0000256" key="4">
    <source>
        <dbReference type="ARBA" id="ARBA00023098"/>
    </source>
</evidence>
<comment type="pathway">
    <text evidence="1">Lipid metabolism.</text>
</comment>
<gene>
    <name evidence="8" type="ORF">GCM10010124_07640</name>
</gene>
<dbReference type="EMBL" id="BMQC01000002">
    <property type="protein sequence ID" value="GGK17577.1"/>
    <property type="molecule type" value="Genomic_DNA"/>
</dbReference>
<evidence type="ECO:0000313" key="8">
    <source>
        <dbReference type="EMBL" id="GGK17577.1"/>
    </source>
</evidence>
<feature type="transmembrane region" description="Helical" evidence="6">
    <location>
        <begin position="52"/>
        <end position="74"/>
    </location>
</feature>
<evidence type="ECO:0000256" key="5">
    <source>
        <dbReference type="ARBA" id="ARBA00023315"/>
    </source>
</evidence>
<reference evidence="8" key="1">
    <citation type="journal article" date="2014" name="Int. J. Syst. Evol. Microbiol.">
        <title>Complete genome sequence of Corynebacterium casei LMG S-19264T (=DSM 44701T), isolated from a smear-ripened cheese.</title>
        <authorList>
            <consortium name="US DOE Joint Genome Institute (JGI-PGF)"/>
            <person name="Walter F."/>
            <person name="Albersmeier A."/>
            <person name="Kalinowski J."/>
            <person name="Ruckert C."/>
        </authorList>
    </citation>
    <scope>NUCLEOTIDE SEQUENCE</scope>
    <source>
        <strain evidence="8">JCM 3091</strain>
    </source>
</reference>
<keyword evidence="9" id="KW-1185">Reference proteome</keyword>
<dbReference type="SUPFAM" id="SSF69593">
    <property type="entry name" value="Glycerol-3-phosphate (1)-acyltransferase"/>
    <property type="match status" value="1"/>
</dbReference>
<keyword evidence="6" id="KW-0472">Membrane</keyword>
<keyword evidence="4" id="KW-0443">Lipid metabolism</keyword>
<dbReference type="Proteomes" id="UP000662200">
    <property type="component" value="Unassembled WGS sequence"/>
</dbReference>
<comment type="caution">
    <text evidence="8">The sequence shown here is derived from an EMBL/GenBank/DDBJ whole genome shotgun (WGS) entry which is preliminary data.</text>
</comment>
<sequence>MRTARAAARGAPPPAARPAAGAPAGAAWWVPRSPCGPGCRPRGAPAVGAGRLAARLGALLAVLAATPLLLPALASRRWRGRAVRTWSRAVLRGLGVRLAVRGAPPARATLVVANHISWLDVVALLAVLPSARLVAKREVRGWPVVGWLAGRAGTLFLERDRPRALPAVVAAAGERLRAGAPVACFPEGTTWCGPVGGRFRPALFQAAVDAGVAVLPVRVGYRQADRPTRQPAFVGSDTFAASLHRIAATPALTVTVSLRPTLYPAPGATRRTLSRAAEAAVHAAVPVADLAHLPT</sequence>
<evidence type="ECO:0000259" key="7">
    <source>
        <dbReference type="SMART" id="SM00563"/>
    </source>
</evidence>
<keyword evidence="6" id="KW-0812">Transmembrane</keyword>
<accession>A0A8J3BF78</accession>
<dbReference type="CDD" id="cd07989">
    <property type="entry name" value="LPLAT_AGPAT-like"/>
    <property type="match status" value="1"/>
</dbReference>
<dbReference type="InterPro" id="IPR002123">
    <property type="entry name" value="Plipid/glycerol_acylTrfase"/>
</dbReference>
<dbReference type="Pfam" id="PF01553">
    <property type="entry name" value="Acyltransferase"/>
    <property type="match status" value="1"/>
</dbReference>